<evidence type="ECO:0000259" key="2">
    <source>
        <dbReference type="PROSITE" id="PS50056"/>
    </source>
</evidence>
<dbReference type="SUPFAM" id="SSF52799">
    <property type="entry name" value="(Phosphotyrosine protein) phosphatases II"/>
    <property type="match status" value="1"/>
</dbReference>
<name>A0A1G8D2R0_9MICC</name>
<dbReference type="Pfam" id="PF13350">
    <property type="entry name" value="Y_phosphatase3"/>
    <property type="match status" value="1"/>
</dbReference>
<dbReference type="PROSITE" id="PS00383">
    <property type="entry name" value="TYR_PHOSPHATASE_1"/>
    <property type="match status" value="1"/>
</dbReference>
<keyword evidence="4" id="KW-1185">Reference proteome</keyword>
<organism evidence="3 4">
    <name type="scientific">Arthrobacter subterraneus</name>
    <dbReference type="NCBI Taxonomy" id="335973"/>
    <lineage>
        <taxon>Bacteria</taxon>
        <taxon>Bacillati</taxon>
        <taxon>Actinomycetota</taxon>
        <taxon>Actinomycetes</taxon>
        <taxon>Micrococcales</taxon>
        <taxon>Micrococcaceae</taxon>
        <taxon>Arthrobacter</taxon>
    </lineage>
</organism>
<sequence>MFIACYASGMAWIDLEQVRRAGISRKVSWDGAVNARDLGGVSPSIRPGRLYRMGRHEWLTDAGWQQAYDDGVRTVVDLRNPGERGRRDSDPVVNSAMLDRFRVVNCPTEDQSDQEFMQLVGPYLSSPEYYRENLRRWPGKVAGVVRVIAESEGAVVVHCSAGRDRTGLVTAVLLALADVPHEAIADDYALAVHGINEHHLRQERPHETPKSPEQLHEWIAATRRHLLELLEGFDAEGYLRNAGLSGQEIDAVRRRLTD</sequence>
<dbReference type="PANTHER" id="PTHR31126:SF1">
    <property type="entry name" value="TYROSINE SPECIFIC PROTEIN PHOSPHATASES DOMAIN-CONTAINING PROTEIN"/>
    <property type="match status" value="1"/>
</dbReference>
<dbReference type="Gene3D" id="3.90.190.10">
    <property type="entry name" value="Protein tyrosine phosphatase superfamily"/>
    <property type="match status" value="1"/>
</dbReference>
<reference evidence="3 4" key="1">
    <citation type="submission" date="2016-10" db="EMBL/GenBank/DDBJ databases">
        <authorList>
            <person name="de Groot N.N."/>
        </authorList>
    </citation>
    <scope>NUCLEOTIDE SEQUENCE [LARGE SCALE GENOMIC DNA]</scope>
    <source>
        <strain evidence="3 4">NP_1H</strain>
    </source>
</reference>
<dbReference type="InterPro" id="IPR026893">
    <property type="entry name" value="Tyr/Ser_Pase_IphP-type"/>
</dbReference>
<protein>
    <submittedName>
        <fullName evidence="3">Protein tyrosine/serine phosphatase</fullName>
    </submittedName>
</protein>
<dbReference type="PROSITE" id="PS50056">
    <property type="entry name" value="TYR_PHOSPHATASE_2"/>
    <property type="match status" value="1"/>
</dbReference>
<dbReference type="Proteomes" id="UP000199258">
    <property type="component" value="Unassembled WGS sequence"/>
</dbReference>
<evidence type="ECO:0000313" key="3">
    <source>
        <dbReference type="EMBL" id="SDH52127.1"/>
    </source>
</evidence>
<dbReference type="STRING" id="335973.SAMN04488693_101464"/>
<evidence type="ECO:0000313" key="4">
    <source>
        <dbReference type="Proteomes" id="UP000199258"/>
    </source>
</evidence>
<dbReference type="PANTHER" id="PTHR31126">
    <property type="entry name" value="TYROSINE-PROTEIN PHOSPHATASE"/>
    <property type="match status" value="1"/>
</dbReference>
<dbReference type="InterPro" id="IPR029021">
    <property type="entry name" value="Prot-tyrosine_phosphatase-like"/>
</dbReference>
<evidence type="ECO:0000256" key="1">
    <source>
        <dbReference type="ARBA" id="ARBA00009580"/>
    </source>
</evidence>
<proteinExistence type="inferred from homology"/>
<accession>A0A1G8D2R0</accession>
<feature type="domain" description="Tyrosine specific protein phosphatases" evidence="2">
    <location>
        <begin position="114"/>
        <end position="174"/>
    </location>
</feature>
<gene>
    <name evidence="3" type="ORF">SAMN04488693_101464</name>
</gene>
<dbReference type="AlphaFoldDB" id="A0A1G8D2R0"/>
<dbReference type="InterPro" id="IPR000387">
    <property type="entry name" value="Tyr_Pase_dom"/>
</dbReference>
<dbReference type="EMBL" id="FNDT01000001">
    <property type="protein sequence ID" value="SDH52127.1"/>
    <property type="molecule type" value="Genomic_DNA"/>
</dbReference>
<dbReference type="GO" id="GO:0004721">
    <property type="term" value="F:phosphoprotein phosphatase activity"/>
    <property type="evidence" value="ECO:0007669"/>
    <property type="project" value="InterPro"/>
</dbReference>
<comment type="similarity">
    <text evidence="1">Belongs to the protein-tyrosine phosphatase family.</text>
</comment>
<dbReference type="InterPro" id="IPR016130">
    <property type="entry name" value="Tyr_Pase_AS"/>
</dbReference>